<evidence type="ECO:0000313" key="1">
    <source>
        <dbReference type="EMBL" id="MXY34393.1"/>
    </source>
</evidence>
<dbReference type="AlphaFoldDB" id="A0A6B0Y2W6"/>
<comment type="caution">
    <text evidence="1">The sequence shown here is derived from an EMBL/GenBank/DDBJ whole genome shotgun (WGS) entry which is preliminary data.</text>
</comment>
<protein>
    <submittedName>
        <fullName evidence="1">DUF1302 domain-containing protein</fullName>
    </submittedName>
</protein>
<dbReference type="InterPro" id="IPR010727">
    <property type="entry name" value="DUF1302"/>
</dbReference>
<reference evidence="1" key="1">
    <citation type="submission" date="2019-09" db="EMBL/GenBank/DDBJ databases">
        <title>Characterisation of the sponge microbiome using genome-centric metagenomics.</title>
        <authorList>
            <person name="Engelberts J.P."/>
            <person name="Robbins S.J."/>
            <person name="De Goeij J.M."/>
            <person name="Aranda M."/>
            <person name="Bell S.C."/>
            <person name="Webster N.S."/>
        </authorList>
    </citation>
    <scope>NUCLEOTIDE SEQUENCE</scope>
    <source>
        <strain evidence="1">SB0664_bin_43</strain>
    </source>
</reference>
<organism evidence="1">
    <name type="scientific">Boseongicola sp. SB0664_bin_43</name>
    <dbReference type="NCBI Taxonomy" id="2604844"/>
    <lineage>
        <taxon>Bacteria</taxon>
        <taxon>Pseudomonadati</taxon>
        <taxon>Pseudomonadota</taxon>
        <taxon>Alphaproteobacteria</taxon>
        <taxon>Rhodobacterales</taxon>
        <taxon>Paracoccaceae</taxon>
        <taxon>Boseongicola</taxon>
    </lineage>
</organism>
<dbReference type="Pfam" id="PF06980">
    <property type="entry name" value="DUF1302"/>
    <property type="match status" value="1"/>
</dbReference>
<dbReference type="EMBL" id="VXRY01000399">
    <property type="protein sequence ID" value="MXY34393.1"/>
    <property type="molecule type" value="Genomic_DNA"/>
</dbReference>
<proteinExistence type="predicted"/>
<sequence>MVPRNEMAHWAHEASVRMTLGNSGQTIEKGDSMFFQTGRDFIIRLPLRLNFRKLRSIGRISTQVAFIALGTLLVGMPANAQGFPGGDVSATANFTLNHGLTFRVSEREECLECDNSDDGNLNYGRGLVGNTSSLTAEFELTGENLGLFVRMHGFVDFENTNGVRETTPLSDAAKDVAGRGFRLLDIYAFGAFDPGGVPLDLRVGNQVLNWGESTFVPNGINVINPFDVSRLRTPGSELRDALVPVPMVFGAVEPVPNLSLEGFYQFGWEKTEIDPVGTYFSTTDYVGAGGRYALLARSNFRDLAKSVRDLGLEDAINTGLASIAGLELKYSADNPFPAIERADDREPPDDGQYGMALRYLSPALNDTELGFFFVNAHSRLPLVTGKVPNPAELQESVGVAQAVSGALAGPELPASVFRNLAIAHAARNGLPLDPQTIGGILASPEFRAAAGPQVERIVPGLVGGLAGFHAIENYANAARYFVEYPEDLRTFGLSFNTVLGASGWALQGEYSFHPDLPLQREEGSIFAEALAPIGCYLDPRIPDKSQIPAIPDCKFGIIDRVLNGHLKRDVSQAQVTATQVFGSVLGSDSTGFIAEAAVMAVHDMPEQIPHDLPDPMGHRIDTAGVNDDLADATSWGYRGAVWLDYHNAIGAARLTPYVQFQQDVSGSSPAPFGPFVGGRRVVTLGVGANYLERMSADLSYTMHAGHHNSLEDRDFVSISFNYSF</sequence>
<gene>
    <name evidence="1" type="ORF">F4Y60_09975</name>
</gene>
<accession>A0A6B0Y2W6</accession>
<name>A0A6B0Y2W6_9RHOB</name>